<proteinExistence type="predicted"/>
<dbReference type="WBParaSite" id="RSKR_0000337500.1">
    <property type="protein sequence ID" value="RSKR_0000337500.1"/>
    <property type="gene ID" value="RSKR_0000337500"/>
</dbReference>
<organism evidence="1 2">
    <name type="scientific">Rhabditophanes sp. KR3021</name>
    <dbReference type="NCBI Taxonomy" id="114890"/>
    <lineage>
        <taxon>Eukaryota</taxon>
        <taxon>Metazoa</taxon>
        <taxon>Ecdysozoa</taxon>
        <taxon>Nematoda</taxon>
        <taxon>Chromadorea</taxon>
        <taxon>Rhabditida</taxon>
        <taxon>Tylenchina</taxon>
        <taxon>Panagrolaimomorpha</taxon>
        <taxon>Strongyloidoidea</taxon>
        <taxon>Alloionematidae</taxon>
        <taxon>Rhabditophanes</taxon>
    </lineage>
</organism>
<dbReference type="Proteomes" id="UP000095286">
    <property type="component" value="Unplaced"/>
</dbReference>
<evidence type="ECO:0000313" key="1">
    <source>
        <dbReference type="Proteomes" id="UP000095286"/>
    </source>
</evidence>
<name>A0AC35TSE6_9BILA</name>
<sequence>MLPDYSMLVEDNPFVDARLSFPDGSIDVSKVLLCGHSKFFADMFLQNKSEQKFELDNISLKDFKAFYNYILQGGAFKISGENVVLLMNSQKHTNVPDIENKINTWIMDQKNIAHLGIVYENSIDISLQIYNDRAKSMINLHYEAMHEFKAFDSFKKESMLNLFNKDFNKNKNQEILVNIVTSWVEFNYSQHKMEWLNLFLEIKFNCVSDCFIKNFMKINTKIYENSDVSQFMFSVLSERIGNLTQTSLFTPKNEVSVFGSNIKHIGFENNTKPSPFGNTINPTIFENNTKSSPFGSNSNPSFFGIETKPTAFGSNSNPNFFVIKNKPTAFGTVPRPFCFENIGHPSIE</sequence>
<reference evidence="2" key="1">
    <citation type="submission" date="2016-11" db="UniProtKB">
        <authorList>
            <consortium name="WormBaseParasite"/>
        </authorList>
    </citation>
    <scope>IDENTIFICATION</scope>
    <source>
        <strain evidence="2">KR3021</strain>
    </source>
</reference>
<accession>A0AC35TSE6</accession>
<evidence type="ECO:0000313" key="2">
    <source>
        <dbReference type="WBParaSite" id="RSKR_0000337500.1"/>
    </source>
</evidence>
<protein>
    <submittedName>
        <fullName evidence="2">BTB domain-containing protein</fullName>
    </submittedName>
</protein>